<accession>A0A9W7LAY0</accession>
<dbReference type="EMBL" id="BRYA01000181">
    <property type="protein sequence ID" value="GMI42767.1"/>
    <property type="molecule type" value="Genomic_DNA"/>
</dbReference>
<feature type="region of interest" description="Disordered" evidence="1">
    <location>
        <begin position="1"/>
        <end position="30"/>
    </location>
</feature>
<dbReference type="OrthoDB" id="10449011at2759"/>
<dbReference type="AlphaFoldDB" id="A0A9W7LAY0"/>
<organism evidence="3 4">
    <name type="scientific">Triparma columacea</name>
    <dbReference type="NCBI Taxonomy" id="722753"/>
    <lineage>
        <taxon>Eukaryota</taxon>
        <taxon>Sar</taxon>
        <taxon>Stramenopiles</taxon>
        <taxon>Ochrophyta</taxon>
        <taxon>Bolidophyceae</taxon>
        <taxon>Parmales</taxon>
        <taxon>Triparmaceae</taxon>
        <taxon>Triparma</taxon>
    </lineage>
</organism>
<evidence type="ECO:0000313" key="3">
    <source>
        <dbReference type="EMBL" id="GMI42767.1"/>
    </source>
</evidence>
<sequence>MSLSPSPTPSPSPPPASPTFDPRPPTFDPHRRSSTAMMLDGNALAIENLTSSVKTSVIGGKVRLLMAGMMPTVINSQATVGRRLLGRRGAAFMWSLLKGPYAILGNILIFFNWATLLLVMPGWLDSKFSYSAIPSMFFIIPNICSMNLYVTKRLLRSFDFYLFLAYLSCFTFSVVTSIPDERKVSLICGYCLGVYLLCTDALPEPVRIKTLRFGVPLFALAVLFICCIIYAGRFHNLEVWHISFNGTQYNSGMVAMSAGANFLVFNTKCIFHAIKNPHRFSVIGSKLISIKGNPKHVAAVKHFNNQLIRKLGKHARDKIKVEPMNVGSLNFDSSSNFDEDSGTSFGGTEVGSDSENKPATETVNS</sequence>
<keyword evidence="2" id="KW-0472">Membrane</keyword>
<keyword evidence="2" id="KW-1133">Transmembrane helix</keyword>
<feature type="transmembrane region" description="Helical" evidence="2">
    <location>
        <begin position="214"/>
        <end position="232"/>
    </location>
</feature>
<evidence type="ECO:0000256" key="2">
    <source>
        <dbReference type="SAM" id="Phobius"/>
    </source>
</evidence>
<comment type="caution">
    <text evidence="3">The sequence shown here is derived from an EMBL/GenBank/DDBJ whole genome shotgun (WGS) entry which is preliminary data.</text>
</comment>
<feature type="transmembrane region" description="Helical" evidence="2">
    <location>
        <begin position="130"/>
        <end position="148"/>
    </location>
</feature>
<feature type="region of interest" description="Disordered" evidence="1">
    <location>
        <begin position="332"/>
        <end position="365"/>
    </location>
</feature>
<reference evidence="4" key="1">
    <citation type="journal article" date="2023" name="Commun. Biol.">
        <title>Genome analysis of Parmales, the sister group of diatoms, reveals the evolutionary specialization of diatoms from phago-mixotrophs to photoautotrophs.</title>
        <authorList>
            <person name="Ban H."/>
            <person name="Sato S."/>
            <person name="Yoshikawa S."/>
            <person name="Yamada K."/>
            <person name="Nakamura Y."/>
            <person name="Ichinomiya M."/>
            <person name="Sato N."/>
            <person name="Blanc-Mathieu R."/>
            <person name="Endo H."/>
            <person name="Kuwata A."/>
            <person name="Ogata H."/>
        </authorList>
    </citation>
    <scope>NUCLEOTIDE SEQUENCE [LARGE SCALE GENOMIC DNA]</scope>
</reference>
<feature type="transmembrane region" description="Helical" evidence="2">
    <location>
        <begin position="184"/>
        <end position="202"/>
    </location>
</feature>
<feature type="transmembrane region" description="Helical" evidence="2">
    <location>
        <begin position="101"/>
        <end position="124"/>
    </location>
</feature>
<proteinExistence type="predicted"/>
<feature type="transmembrane region" description="Helical" evidence="2">
    <location>
        <begin position="252"/>
        <end position="271"/>
    </location>
</feature>
<feature type="compositionally biased region" description="Polar residues" evidence="1">
    <location>
        <begin position="351"/>
        <end position="365"/>
    </location>
</feature>
<feature type="compositionally biased region" description="Pro residues" evidence="1">
    <location>
        <begin position="1"/>
        <end position="27"/>
    </location>
</feature>
<evidence type="ECO:0000256" key="1">
    <source>
        <dbReference type="SAM" id="MobiDB-lite"/>
    </source>
</evidence>
<feature type="transmembrane region" description="Helical" evidence="2">
    <location>
        <begin position="160"/>
        <end position="178"/>
    </location>
</feature>
<name>A0A9W7LAY0_9STRA</name>
<keyword evidence="4" id="KW-1185">Reference proteome</keyword>
<evidence type="ECO:0000313" key="4">
    <source>
        <dbReference type="Proteomes" id="UP001165065"/>
    </source>
</evidence>
<protein>
    <submittedName>
        <fullName evidence="3">Uncharacterized protein</fullName>
    </submittedName>
</protein>
<gene>
    <name evidence="3" type="ORF">TrCOL_g3814</name>
</gene>
<dbReference type="Proteomes" id="UP001165065">
    <property type="component" value="Unassembled WGS sequence"/>
</dbReference>
<keyword evidence="2" id="KW-0812">Transmembrane</keyword>